<proteinExistence type="predicted"/>
<dbReference type="SUPFAM" id="SSF53807">
    <property type="entry name" value="Helical backbone' metal receptor"/>
    <property type="match status" value="1"/>
</dbReference>
<keyword evidence="4" id="KW-1185">Reference proteome</keyword>
<dbReference type="Pfam" id="PF01497">
    <property type="entry name" value="Peripla_BP_2"/>
    <property type="match status" value="1"/>
</dbReference>
<name>A0A327XKX0_9RHOB</name>
<dbReference type="RefSeq" id="WP_240778647.1">
    <property type="nucleotide sequence ID" value="NZ_LIQE01000075.1"/>
</dbReference>
<evidence type="ECO:0000259" key="2">
    <source>
        <dbReference type="PROSITE" id="PS50983"/>
    </source>
</evidence>
<evidence type="ECO:0000313" key="4">
    <source>
        <dbReference type="Proteomes" id="UP000249165"/>
    </source>
</evidence>
<sequence length="277" mass="28844">MRRSDPIKLAAAGLIWGAAALAQAGPSRVVSLNVCTDQLAWLVADPGQILSVSPLGHDPRSAALADALRAIPASDGSAETVALMQPDLVVAGSYTARATVQMLERIGIRVERFAPARSLDDARANLIRMGDLLGHADRAAALANAFDARLAELTDAPETRPVVAYYLPFNETASGEGLAGGILHAAGMTPISEALGLAGGDRLPLERLVLAQPDLILVGPAYDSPAQATDLLAHPVLAATGPLHRIASSAAWICGTPATLDAIAAMRDLRRDWEAHQ</sequence>
<dbReference type="Gene3D" id="3.40.50.1980">
    <property type="entry name" value="Nitrogenase molybdenum iron protein domain"/>
    <property type="match status" value="2"/>
</dbReference>
<dbReference type="InterPro" id="IPR002491">
    <property type="entry name" value="ABC_transptr_periplasmic_BD"/>
</dbReference>
<protein>
    <submittedName>
        <fullName evidence="3">Iron complex transport system substrate-binding protein</fullName>
    </submittedName>
</protein>
<evidence type="ECO:0000313" key="3">
    <source>
        <dbReference type="EMBL" id="RAK09440.1"/>
    </source>
</evidence>
<reference evidence="3 4" key="1">
    <citation type="submission" date="2018-06" db="EMBL/GenBank/DDBJ databases">
        <title>Genomic Encyclopedia of Archaeal and Bacterial Type Strains, Phase II (KMG-II): from individual species to whole genera.</title>
        <authorList>
            <person name="Goeker M."/>
        </authorList>
    </citation>
    <scope>NUCLEOTIDE SEQUENCE [LARGE SCALE GENOMIC DNA]</scope>
    <source>
        <strain evidence="3 4">DSM 22011</strain>
    </source>
</reference>
<accession>A0A327XKX0</accession>
<feature type="signal peptide" evidence="1">
    <location>
        <begin position="1"/>
        <end position="24"/>
    </location>
</feature>
<dbReference type="PANTHER" id="PTHR30535">
    <property type="entry name" value="VITAMIN B12-BINDING PROTEIN"/>
    <property type="match status" value="1"/>
</dbReference>
<dbReference type="AlphaFoldDB" id="A0A327XKX0"/>
<dbReference type="EMBL" id="QLMG01000069">
    <property type="protein sequence ID" value="RAK09440.1"/>
    <property type="molecule type" value="Genomic_DNA"/>
</dbReference>
<dbReference type="PROSITE" id="PS50983">
    <property type="entry name" value="FE_B12_PBP"/>
    <property type="match status" value="1"/>
</dbReference>
<dbReference type="PANTHER" id="PTHR30535:SF34">
    <property type="entry name" value="MOLYBDATE-BINDING PROTEIN MOLA"/>
    <property type="match status" value="1"/>
</dbReference>
<dbReference type="GO" id="GO:0071281">
    <property type="term" value="P:cellular response to iron ion"/>
    <property type="evidence" value="ECO:0007669"/>
    <property type="project" value="TreeGrafter"/>
</dbReference>
<keyword evidence="1" id="KW-0732">Signal</keyword>
<feature type="chain" id="PRO_5016331457" evidence="1">
    <location>
        <begin position="25"/>
        <end position="277"/>
    </location>
</feature>
<comment type="caution">
    <text evidence="3">The sequence shown here is derived from an EMBL/GenBank/DDBJ whole genome shotgun (WGS) entry which is preliminary data.</text>
</comment>
<dbReference type="Proteomes" id="UP000249165">
    <property type="component" value="Unassembled WGS sequence"/>
</dbReference>
<dbReference type="InterPro" id="IPR050902">
    <property type="entry name" value="ABC_Transporter_SBP"/>
</dbReference>
<feature type="domain" description="Fe/B12 periplasmic-binding" evidence="2">
    <location>
        <begin position="28"/>
        <end position="277"/>
    </location>
</feature>
<gene>
    <name evidence="3" type="ORF">ATI53_10693</name>
</gene>
<evidence type="ECO:0000256" key="1">
    <source>
        <dbReference type="SAM" id="SignalP"/>
    </source>
</evidence>
<organism evidence="3 4">
    <name type="scientific">Salipiger aestuarii</name>
    <dbReference type="NCBI Taxonomy" id="568098"/>
    <lineage>
        <taxon>Bacteria</taxon>
        <taxon>Pseudomonadati</taxon>
        <taxon>Pseudomonadota</taxon>
        <taxon>Alphaproteobacteria</taxon>
        <taxon>Rhodobacterales</taxon>
        <taxon>Roseobacteraceae</taxon>
        <taxon>Salipiger</taxon>
    </lineage>
</organism>